<evidence type="ECO:0000313" key="1">
    <source>
        <dbReference type="EMBL" id="PNP52128.1"/>
    </source>
</evidence>
<dbReference type="EMBL" id="MTYI01000111">
    <property type="protein sequence ID" value="PNP52128.1"/>
    <property type="molecule type" value="Genomic_DNA"/>
</dbReference>
<name>A0A2K0U2Y5_TRIHA</name>
<proteinExistence type="predicted"/>
<comment type="caution">
    <text evidence="1">The sequence shown here is derived from an EMBL/GenBank/DDBJ whole genome shotgun (WGS) entry which is preliminary data.</text>
</comment>
<dbReference type="Proteomes" id="UP000236290">
    <property type="component" value="Unassembled WGS sequence"/>
</dbReference>
<reference evidence="1 2" key="1">
    <citation type="submission" date="2017-02" db="EMBL/GenBank/DDBJ databases">
        <title>Genomes of Trichoderma spp. with biocontrol activity.</title>
        <authorList>
            <person name="Gardiner D."/>
            <person name="Kazan K."/>
            <person name="Vos C."/>
            <person name="Harvey P."/>
        </authorList>
    </citation>
    <scope>NUCLEOTIDE SEQUENCE [LARGE SCALE GENOMIC DNA]</scope>
    <source>
        <strain evidence="1 2">Tr1</strain>
    </source>
</reference>
<dbReference type="AlphaFoldDB" id="A0A2K0U2Y5"/>
<gene>
    <name evidence="1" type="ORF">THARTR1_07337</name>
</gene>
<evidence type="ECO:0000313" key="2">
    <source>
        <dbReference type="Proteomes" id="UP000236290"/>
    </source>
</evidence>
<dbReference type="OrthoDB" id="2326446at2759"/>
<accession>A0A2K0U2Y5</accession>
<organism evidence="1 2">
    <name type="scientific">Trichoderma harzianum</name>
    <name type="common">Hypocrea lixii</name>
    <dbReference type="NCBI Taxonomy" id="5544"/>
    <lineage>
        <taxon>Eukaryota</taxon>
        <taxon>Fungi</taxon>
        <taxon>Dikarya</taxon>
        <taxon>Ascomycota</taxon>
        <taxon>Pezizomycotina</taxon>
        <taxon>Sordariomycetes</taxon>
        <taxon>Hypocreomycetidae</taxon>
        <taxon>Hypocreales</taxon>
        <taxon>Hypocreaceae</taxon>
        <taxon>Trichoderma</taxon>
    </lineage>
</organism>
<sequence length="266" mass="30364">MSPQEFIKSAKYGSATLIPFDANSEAQCKRLYEQRVACSWDYDLIEEWRAKVREGTKFMYWITISDEVPEKDDFLAKHIERFPKEKEAIVDTAETLGNSSRTPTLSSFIPIGHIALELYPDRQKQFSLPDSTVWIKSLYISWYVVKTLFLSLLSHLIIIRAIQAGGFGRSAMHQLERLAALPPLNATVMALDTLTKEFQTTPESIAIFSKIRGAEIAKADFRSNEEWYARQGYDIIGHVDEMYKWVDQETGVAVSVPAVFLKKQLV</sequence>
<evidence type="ECO:0008006" key="3">
    <source>
        <dbReference type="Google" id="ProtNLM"/>
    </source>
</evidence>
<protein>
    <recommendedName>
        <fullName evidence="3">N-acetyltransferase domain-containing protein</fullName>
    </recommendedName>
</protein>